<proteinExistence type="predicted"/>
<dbReference type="EMBL" id="UHDK01000001">
    <property type="protein sequence ID" value="SUM33611.1"/>
    <property type="molecule type" value="Genomic_DNA"/>
</dbReference>
<protein>
    <submittedName>
        <fullName evidence="1">UDP-N-acetylmuramate--L-alanine ligase</fullName>
        <ecNumber evidence="1">6.3.2.8</ecNumber>
    </submittedName>
</protein>
<dbReference type="SUPFAM" id="SSF53244">
    <property type="entry name" value="MurD-like peptide ligases, peptide-binding domain"/>
    <property type="match status" value="1"/>
</dbReference>
<evidence type="ECO:0000313" key="2">
    <source>
        <dbReference type="Proteomes" id="UP000255277"/>
    </source>
</evidence>
<reference evidence="1 2" key="1">
    <citation type="submission" date="2018-06" db="EMBL/GenBank/DDBJ databases">
        <authorList>
            <consortium name="Pathogen Informatics"/>
            <person name="Doyle S."/>
        </authorList>
    </citation>
    <scope>NUCLEOTIDE SEQUENCE [LARGE SCALE GENOMIC DNA]</scope>
    <source>
        <strain evidence="1 2">NCTC12195</strain>
    </source>
</reference>
<dbReference type="EC" id="6.3.2.8" evidence="1"/>
<accession>A0A380FJJ5</accession>
<dbReference type="InterPro" id="IPR036615">
    <property type="entry name" value="Mur_ligase_C_dom_sf"/>
</dbReference>
<evidence type="ECO:0000313" key="1">
    <source>
        <dbReference type="EMBL" id="SUM33611.1"/>
    </source>
</evidence>
<dbReference type="Gene3D" id="3.90.190.20">
    <property type="entry name" value="Mur ligase, C-terminal domain"/>
    <property type="match status" value="1"/>
</dbReference>
<dbReference type="GO" id="GO:0008763">
    <property type="term" value="F:UDP-N-acetylmuramate-L-alanine ligase activity"/>
    <property type="evidence" value="ECO:0007669"/>
    <property type="project" value="UniProtKB-EC"/>
</dbReference>
<dbReference type="Proteomes" id="UP000255277">
    <property type="component" value="Unassembled WGS sequence"/>
</dbReference>
<name>A0A380FJJ5_STAGA</name>
<sequence length="90" mass="10111">MNFAECLNTADHTFLCEIFGSIRENSGNLTIQDLIDRIDGAKLIDEESVNALEQYNNAVILFMGAGDIQKIQRALHGKCWCNYLILICLC</sequence>
<organism evidence="1 2">
    <name type="scientific">Staphylococcus gallinarum</name>
    <dbReference type="NCBI Taxonomy" id="1293"/>
    <lineage>
        <taxon>Bacteria</taxon>
        <taxon>Bacillati</taxon>
        <taxon>Bacillota</taxon>
        <taxon>Bacilli</taxon>
        <taxon>Bacillales</taxon>
        <taxon>Staphylococcaceae</taxon>
        <taxon>Staphylococcus</taxon>
    </lineage>
</organism>
<dbReference type="AlphaFoldDB" id="A0A380FJJ5"/>
<keyword evidence="1" id="KW-0436">Ligase</keyword>
<gene>
    <name evidence="1" type="primary">murC_1</name>
    <name evidence="1" type="ORF">NCTC12195_03077</name>
</gene>